<comment type="caution">
    <text evidence="2">The sequence shown here is derived from an EMBL/GenBank/DDBJ whole genome shotgun (WGS) entry which is preliminary data.</text>
</comment>
<proteinExistence type="predicted"/>
<protein>
    <submittedName>
        <fullName evidence="2">Uncharacterized protein</fullName>
    </submittedName>
</protein>
<feature type="compositionally biased region" description="Polar residues" evidence="1">
    <location>
        <begin position="77"/>
        <end position="89"/>
    </location>
</feature>
<feature type="compositionally biased region" description="Polar residues" evidence="1">
    <location>
        <begin position="1"/>
        <end position="10"/>
    </location>
</feature>
<feature type="region of interest" description="Disordered" evidence="1">
    <location>
        <begin position="1"/>
        <end position="89"/>
    </location>
</feature>
<dbReference type="Proteomes" id="UP000765509">
    <property type="component" value="Unassembled WGS sequence"/>
</dbReference>
<organism evidence="2 3">
    <name type="scientific">Austropuccinia psidii MF-1</name>
    <dbReference type="NCBI Taxonomy" id="1389203"/>
    <lineage>
        <taxon>Eukaryota</taxon>
        <taxon>Fungi</taxon>
        <taxon>Dikarya</taxon>
        <taxon>Basidiomycota</taxon>
        <taxon>Pucciniomycotina</taxon>
        <taxon>Pucciniomycetes</taxon>
        <taxon>Pucciniales</taxon>
        <taxon>Sphaerophragmiaceae</taxon>
        <taxon>Austropuccinia</taxon>
    </lineage>
</organism>
<evidence type="ECO:0000313" key="2">
    <source>
        <dbReference type="EMBL" id="MBW0566479.1"/>
    </source>
</evidence>
<reference evidence="2" key="1">
    <citation type="submission" date="2021-03" db="EMBL/GenBank/DDBJ databases">
        <title>Draft genome sequence of rust myrtle Austropuccinia psidii MF-1, a brazilian biotype.</title>
        <authorList>
            <person name="Quecine M.C."/>
            <person name="Pachon D.M.R."/>
            <person name="Bonatelli M.L."/>
            <person name="Correr F.H."/>
            <person name="Franceschini L.M."/>
            <person name="Leite T.F."/>
            <person name="Margarido G.R.A."/>
            <person name="Almeida C.A."/>
            <person name="Ferrarezi J.A."/>
            <person name="Labate C.A."/>
        </authorList>
    </citation>
    <scope>NUCLEOTIDE SEQUENCE</scope>
    <source>
        <strain evidence="2">MF-1</strain>
    </source>
</reference>
<evidence type="ECO:0000313" key="3">
    <source>
        <dbReference type="Proteomes" id="UP000765509"/>
    </source>
</evidence>
<keyword evidence="3" id="KW-1185">Reference proteome</keyword>
<sequence length="89" mass="10018">MESSIMQTSAQKDKGIPFQKVGGKQGRSPSSFYQKATSQPISPRGEEEQEQELEETISPKLEDSRNPKRWHGHGQCLQYNQNLDGVQGQ</sequence>
<name>A0A9Q3PLT7_9BASI</name>
<gene>
    <name evidence="2" type="ORF">O181_106194</name>
</gene>
<dbReference type="EMBL" id="AVOT02079172">
    <property type="protein sequence ID" value="MBW0566479.1"/>
    <property type="molecule type" value="Genomic_DNA"/>
</dbReference>
<feature type="compositionally biased region" description="Polar residues" evidence="1">
    <location>
        <begin position="27"/>
        <end position="41"/>
    </location>
</feature>
<evidence type="ECO:0000256" key="1">
    <source>
        <dbReference type="SAM" id="MobiDB-lite"/>
    </source>
</evidence>
<accession>A0A9Q3PLT7</accession>
<dbReference type="AlphaFoldDB" id="A0A9Q3PLT7"/>